<dbReference type="InterPro" id="IPR044939">
    <property type="entry name" value="EutB_dom_2_sf"/>
</dbReference>
<dbReference type="Proteomes" id="UP000292639">
    <property type="component" value="Unassembled WGS sequence"/>
</dbReference>
<dbReference type="NCBIfam" id="NF011649">
    <property type="entry name" value="PRK15067.1"/>
    <property type="match status" value="1"/>
</dbReference>
<feature type="binding site" evidence="1">
    <location>
        <position position="364"/>
    </location>
    <ligand>
        <name>substrate</name>
    </ligand>
</feature>
<organism evidence="2 3">
    <name type="scientific">Stutzerimonas kirkiae</name>
    <dbReference type="NCBI Taxonomy" id="2211392"/>
    <lineage>
        <taxon>Bacteria</taxon>
        <taxon>Pseudomonadati</taxon>
        <taxon>Pseudomonadota</taxon>
        <taxon>Gammaproteobacteria</taxon>
        <taxon>Pseudomonadales</taxon>
        <taxon>Pseudomonadaceae</taxon>
        <taxon>Stutzerimonas</taxon>
    </lineage>
</organism>
<reference evidence="2 3" key="1">
    <citation type="submission" date="2018-06" db="EMBL/GenBank/DDBJ databases">
        <title>Three novel Pseudomonas species isolated from symptomatic oak.</title>
        <authorList>
            <person name="Bueno-Gonzalez V."/>
            <person name="Brady C."/>
        </authorList>
    </citation>
    <scope>NUCLEOTIDE SEQUENCE [LARGE SCALE GENOMIC DNA]</scope>
    <source>
        <strain evidence="2 3">P17C</strain>
    </source>
</reference>
<feature type="binding site" evidence="1">
    <location>
        <position position="403"/>
    </location>
    <ligand>
        <name>adenosylcob(III)alamin</name>
        <dbReference type="ChEBI" id="CHEBI:18408"/>
    </ligand>
</feature>
<comment type="subcellular location">
    <subcellularLocation>
        <location evidence="1">Bacterial microcompartment</location>
    </subcellularLocation>
</comment>
<evidence type="ECO:0000313" key="3">
    <source>
        <dbReference type="Proteomes" id="UP000292639"/>
    </source>
</evidence>
<dbReference type="GO" id="GO:0031419">
    <property type="term" value="F:cobalamin binding"/>
    <property type="evidence" value="ECO:0007669"/>
    <property type="project" value="UniProtKB-UniRule"/>
</dbReference>
<feature type="binding site" evidence="1">
    <location>
        <position position="297"/>
    </location>
    <ligand>
        <name>adenosylcob(III)alamin</name>
        <dbReference type="ChEBI" id="CHEBI:18408"/>
    </ligand>
</feature>
<evidence type="ECO:0000313" key="2">
    <source>
        <dbReference type="EMBL" id="TBU89520.1"/>
    </source>
</evidence>
<feature type="binding site" evidence="1">
    <location>
        <position position="289"/>
    </location>
    <ligand>
        <name>substrate</name>
    </ligand>
</feature>
<comment type="similarity">
    <text evidence="1">Belongs to the EutB family.</text>
</comment>
<protein>
    <recommendedName>
        <fullName evidence="1">Ethanolamine ammonia-lyase large subunit</fullName>
        <shortName evidence="1">EAL large subunit</shortName>
        <ecNumber evidence="1">4.3.1.7</ecNumber>
    </recommendedName>
</protein>
<dbReference type="EMBL" id="QJUP01000033">
    <property type="protein sequence ID" value="TBU89520.1"/>
    <property type="molecule type" value="Genomic_DNA"/>
</dbReference>
<proteinExistence type="inferred from homology"/>
<dbReference type="GO" id="GO:0006520">
    <property type="term" value="P:amino acid metabolic process"/>
    <property type="evidence" value="ECO:0007669"/>
    <property type="project" value="InterPro"/>
</dbReference>
<dbReference type="UniPathway" id="UPA00560"/>
<name>A0A4Q9QZY0_9GAMM</name>
<dbReference type="Gene3D" id="1.10.220.70">
    <property type="entry name" value="lyase"/>
    <property type="match status" value="1"/>
</dbReference>
<comment type="subunit">
    <text evidence="1">The basic unit is a heterodimer which dimerizes to form tetramers. The heterotetramers trimerize; 6 large subunits form a core ring with 6 small subunits projecting outwards.</text>
</comment>
<dbReference type="GO" id="GO:0008851">
    <property type="term" value="F:ethanolamine ammonia-lyase activity"/>
    <property type="evidence" value="ECO:0007669"/>
    <property type="project" value="UniProtKB-UniRule"/>
</dbReference>
<dbReference type="FunFam" id="1.10.220.70:FF:000002">
    <property type="entry name" value="Ethanolamine ammonia-lyase large subunit"/>
    <property type="match status" value="1"/>
</dbReference>
<dbReference type="InterPro" id="IPR013785">
    <property type="entry name" value="Aldolase_TIM"/>
</dbReference>
<dbReference type="GO" id="GO:0005829">
    <property type="term" value="C:cytosol"/>
    <property type="evidence" value="ECO:0007669"/>
    <property type="project" value="TreeGrafter"/>
</dbReference>
<dbReference type="GO" id="GO:0031471">
    <property type="term" value="C:ethanolamine degradation polyhedral organelle"/>
    <property type="evidence" value="ECO:0007669"/>
    <property type="project" value="UniProtKB-UniRule"/>
</dbReference>
<keyword evidence="1 2" id="KW-0456">Lyase</keyword>
<keyword evidence="1" id="KW-0846">Cobalamin</keyword>
<keyword evidence="1" id="KW-1283">Bacterial microcompartment</keyword>
<dbReference type="HAMAP" id="MF_00861">
    <property type="entry name" value="EutB"/>
    <property type="match status" value="1"/>
</dbReference>
<dbReference type="PANTHER" id="PTHR39329">
    <property type="entry name" value="ETHANOLAMINE AMMONIA-LYASE HEAVY CHAIN"/>
    <property type="match status" value="1"/>
</dbReference>
<dbReference type="PIRSF" id="PIRSF018788">
    <property type="entry name" value="EutB"/>
    <property type="match status" value="1"/>
</dbReference>
<dbReference type="InterPro" id="IPR044941">
    <property type="entry name" value="EutB_N_sf"/>
</dbReference>
<gene>
    <name evidence="1" type="primary">eutB</name>
    <name evidence="2" type="ORF">DNJ96_17410</name>
</gene>
<comment type="caution">
    <text evidence="2">The sequence shown here is derived from an EMBL/GenBank/DDBJ whole genome shotgun (WGS) entry which is preliminary data.</text>
</comment>
<feature type="binding site" evidence="1">
    <location>
        <position position="194"/>
    </location>
    <ligand>
        <name>substrate</name>
    </ligand>
</feature>
<comment type="catalytic activity">
    <reaction evidence="1">
        <text>ethanolamine = acetaldehyde + NH4(+)</text>
        <dbReference type="Rhea" id="RHEA:15313"/>
        <dbReference type="ChEBI" id="CHEBI:15343"/>
        <dbReference type="ChEBI" id="CHEBI:28938"/>
        <dbReference type="ChEBI" id="CHEBI:57603"/>
        <dbReference type="EC" id="4.3.1.7"/>
    </reaction>
</comment>
<comment type="function">
    <text evidence="1">Catalyzes the deamination of various vicinal amino-alcohols to oxo compounds. Allows this organism to utilize ethanolamine as the sole source of nitrogen and carbon in the presence of vitamin B12.</text>
</comment>
<comment type="cofactor">
    <cofactor evidence="1">
        <name>adenosylcob(III)alamin</name>
        <dbReference type="ChEBI" id="CHEBI:18408"/>
    </cofactor>
    <text evidence="1">Binds between the large and small subunits.</text>
</comment>
<keyword evidence="3" id="KW-1185">Reference proteome</keyword>
<evidence type="ECO:0000256" key="1">
    <source>
        <dbReference type="HAMAP-Rule" id="MF_00861"/>
    </source>
</evidence>
<sequence>MATYSHSIGGQTWRFDSLKEVMAKASPARSGDYLAEVAAGSDAERVAAQMTLADIPLKQFLQEALIPYEQDEVTRLIIDNHDARAFAPVGHLTVGGFRDWLLSDQASEGALRQLAPGLTPEMAAAVSKIMRVQDLVLVAQKIRVVTRFRNTVGLRGRMSTRLQPNHPTDEPAGIAASVLDGLLYGNGDAMLGINPATDSLSSICAMLEMLDAIIQRYEIPTQACVLTHVTTSIEAINRGMPLDLVFQSIAGTQAANESFGISLEILREGYEAGLSLGRGTLGDNLMYFETGQGSALSANANHGVDQQTCEARAYAVARHYKPFLVNTVVGFIGPEYLYNGKQIIRAGLEDHFCGKLLGVPMGCDICYTNHAEADQDDMDMLLTLLGTAGINFIMGIPGSDDVMLNYQTTSFHDALYARKALGLRPAPEFEAWLEKMNILHQQDGQFRLGDTLPPAFRQALAHLA</sequence>
<keyword evidence="1" id="KW-0170">Cobalt</keyword>
<feature type="binding site" evidence="1">
    <location>
        <position position="247"/>
    </location>
    <ligand>
        <name>adenosylcob(III)alamin</name>
        <dbReference type="ChEBI" id="CHEBI:18408"/>
    </ligand>
</feature>
<dbReference type="FunFam" id="3.20.20.70:FF:000055">
    <property type="entry name" value="Ethanolamine ammonia-lyase heavy chain"/>
    <property type="match status" value="1"/>
</dbReference>
<dbReference type="Gene3D" id="2.30.170.30">
    <property type="entry name" value="ethanolamine ammonia-lyase heavy chain domain like"/>
    <property type="match status" value="1"/>
</dbReference>
<feature type="binding site" evidence="1">
    <location>
        <position position="195"/>
    </location>
    <ligand>
        <name>adenosylcob(III)alamin</name>
        <dbReference type="ChEBI" id="CHEBI:18408"/>
    </ligand>
</feature>
<dbReference type="Gene3D" id="3.20.20.70">
    <property type="entry name" value="Aldolase class I"/>
    <property type="match status" value="1"/>
</dbReference>
<dbReference type="OrthoDB" id="9770909at2"/>
<dbReference type="GO" id="GO:0009350">
    <property type="term" value="C:ethanolamine ammonia-lyase complex"/>
    <property type="evidence" value="ECO:0007669"/>
    <property type="project" value="UniProtKB-UniRule"/>
</dbReference>
<dbReference type="GO" id="GO:0046336">
    <property type="term" value="P:ethanolamine catabolic process"/>
    <property type="evidence" value="ECO:0007669"/>
    <property type="project" value="UniProtKB-UniRule"/>
</dbReference>
<dbReference type="RefSeq" id="WP_131186049.1">
    <property type="nucleotide sequence ID" value="NZ_QJUO01000044.1"/>
</dbReference>
<feature type="binding site" evidence="1">
    <location>
        <begin position="161"/>
        <end position="163"/>
    </location>
    <ligand>
        <name>substrate</name>
    </ligand>
</feature>
<dbReference type="PANTHER" id="PTHR39329:SF1">
    <property type="entry name" value="ETHANOLAMINE AMMONIA-LYASE LARGE SUBUNIT"/>
    <property type="match status" value="1"/>
</dbReference>
<accession>A0A4Q9QZY0</accession>
<dbReference type="Pfam" id="PF06751">
    <property type="entry name" value="EutB"/>
    <property type="match status" value="1"/>
</dbReference>
<comment type="pathway">
    <text evidence="1">Amine and polyamine degradation; ethanolamine degradation.</text>
</comment>
<dbReference type="EC" id="4.3.1.7" evidence="1"/>
<dbReference type="InterPro" id="IPR010628">
    <property type="entry name" value="EutB"/>
</dbReference>
<dbReference type="AlphaFoldDB" id="A0A4Q9QZY0"/>